<dbReference type="SUPFAM" id="SSF52540">
    <property type="entry name" value="P-loop containing nucleoside triphosphate hydrolases"/>
    <property type="match status" value="1"/>
</dbReference>
<dbReference type="Proteomes" id="UP000004508">
    <property type="component" value="Unassembled WGS sequence"/>
</dbReference>
<evidence type="ECO:0000313" key="1">
    <source>
        <dbReference type="EMBL" id="EFH81523.1"/>
    </source>
</evidence>
<accession>D6U4U3</accession>
<dbReference type="OrthoDB" id="160686at2"/>
<dbReference type="Pfam" id="PF07931">
    <property type="entry name" value="CPT"/>
    <property type="match status" value="1"/>
</dbReference>
<reference evidence="1 2" key="1">
    <citation type="journal article" date="2011" name="Stand. Genomic Sci.">
        <title>Non-contiguous finished genome sequence and contextual data of the filamentous soil bacterium Ktedonobacter racemifer type strain (SOSP1-21).</title>
        <authorList>
            <person name="Chang Y.J."/>
            <person name="Land M."/>
            <person name="Hauser L."/>
            <person name="Chertkov O."/>
            <person name="Del Rio T.G."/>
            <person name="Nolan M."/>
            <person name="Copeland A."/>
            <person name="Tice H."/>
            <person name="Cheng J.F."/>
            <person name="Lucas S."/>
            <person name="Han C."/>
            <person name="Goodwin L."/>
            <person name="Pitluck S."/>
            <person name="Ivanova N."/>
            <person name="Ovchinikova G."/>
            <person name="Pati A."/>
            <person name="Chen A."/>
            <person name="Palaniappan K."/>
            <person name="Mavromatis K."/>
            <person name="Liolios K."/>
            <person name="Brettin T."/>
            <person name="Fiebig A."/>
            <person name="Rohde M."/>
            <person name="Abt B."/>
            <person name="Goker M."/>
            <person name="Detter J.C."/>
            <person name="Woyke T."/>
            <person name="Bristow J."/>
            <person name="Eisen J.A."/>
            <person name="Markowitz V."/>
            <person name="Hugenholtz P."/>
            <person name="Kyrpides N.C."/>
            <person name="Klenk H.P."/>
            <person name="Lapidus A."/>
        </authorList>
    </citation>
    <scope>NUCLEOTIDE SEQUENCE [LARGE SCALE GENOMIC DNA]</scope>
    <source>
        <strain evidence="2">DSM 44963</strain>
    </source>
</reference>
<dbReference type="AlphaFoldDB" id="D6U4U3"/>
<proteinExistence type="predicted"/>
<dbReference type="InParanoid" id="D6U4U3"/>
<dbReference type="EMBL" id="ADVG01000004">
    <property type="protein sequence ID" value="EFH81523.1"/>
    <property type="molecule type" value="Genomic_DNA"/>
</dbReference>
<dbReference type="GO" id="GO:0016740">
    <property type="term" value="F:transferase activity"/>
    <property type="evidence" value="ECO:0007669"/>
    <property type="project" value="UniProtKB-KW"/>
</dbReference>
<dbReference type="STRING" id="485913.Krac_2249"/>
<dbReference type="InterPro" id="IPR027417">
    <property type="entry name" value="P-loop_NTPase"/>
</dbReference>
<gene>
    <name evidence="1" type="ORF">Krac_2249</name>
</gene>
<dbReference type="Gene3D" id="3.40.50.300">
    <property type="entry name" value="P-loop containing nucleotide triphosphate hydrolases"/>
    <property type="match status" value="1"/>
</dbReference>
<organism evidence="1 2">
    <name type="scientific">Ktedonobacter racemifer DSM 44963</name>
    <dbReference type="NCBI Taxonomy" id="485913"/>
    <lineage>
        <taxon>Bacteria</taxon>
        <taxon>Bacillati</taxon>
        <taxon>Chloroflexota</taxon>
        <taxon>Ktedonobacteria</taxon>
        <taxon>Ktedonobacterales</taxon>
        <taxon>Ktedonobacteraceae</taxon>
        <taxon>Ktedonobacter</taxon>
    </lineage>
</organism>
<protein>
    <submittedName>
        <fullName evidence="1">Chloramphenicol phosphotransferase family protein</fullName>
    </submittedName>
</protein>
<comment type="caution">
    <text evidence="1">The sequence shown here is derived from an EMBL/GenBank/DDBJ whole genome shotgun (WGS) entry which is preliminary data.</text>
</comment>
<evidence type="ECO:0000313" key="2">
    <source>
        <dbReference type="Proteomes" id="UP000004508"/>
    </source>
</evidence>
<sequence>MVSETAIAQLKIDGQPRIIVLTGIMAAGKSTVARLLAQRFARGVYIEADALQRMIVSGGQWVVEPGEPQGAAKAQLLLRLKNVCLLARSFYEAGFTVVMEDIILGERWEQLQEELSGLPFSLVVLAPRLDVVVQQRDKHRGKSPQGEAWATYLNQSLRETMADAGLWLDSSEQTPSQTVEQILQQLGLATV</sequence>
<dbReference type="RefSeq" id="WP_007918953.1">
    <property type="nucleotide sequence ID" value="NZ_ADVG01000004.1"/>
</dbReference>
<dbReference type="eggNOG" id="COG0645">
    <property type="taxonomic scope" value="Bacteria"/>
</dbReference>
<name>D6U4U3_KTERA</name>
<keyword evidence="1" id="KW-0808">Transferase</keyword>
<keyword evidence="2" id="KW-1185">Reference proteome</keyword>